<sequence length="80" mass="8541">MSDDTRTVTLTKMCLKHGIGIPREGALAARFQAAFPAAHYDGEAGEWCMEGKKGGFAESNARLEAFLAENGVGVVHVDKC</sequence>
<dbReference type="EnsemblBacteria" id="ABL69266">
    <property type="protein sequence ID" value="ABL69266"/>
    <property type="gene ID" value="Pden_1159"/>
</dbReference>
<accession>A1B172</accession>
<evidence type="ECO:0000313" key="2">
    <source>
        <dbReference type="Proteomes" id="UP000000361"/>
    </source>
</evidence>
<proteinExistence type="predicted"/>
<reference evidence="2" key="1">
    <citation type="submission" date="2006-12" db="EMBL/GenBank/DDBJ databases">
        <title>Complete sequence of chromosome 1 of Paracoccus denitrificans PD1222.</title>
        <authorList>
            <person name="Copeland A."/>
            <person name="Lucas S."/>
            <person name="Lapidus A."/>
            <person name="Barry K."/>
            <person name="Detter J.C."/>
            <person name="Glavina del Rio T."/>
            <person name="Hammon N."/>
            <person name="Israni S."/>
            <person name="Dalin E."/>
            <person name="Tice H."/>
            <person name="Pitluck S."/>
            <person name="Munk A.C."/>
            <person name="Brettin T."/>
            <person name="Bruce D."/>
            <person name="Han C."/>
            <person name="Tapia R."/>
            <person name="Gilna P."/>
            <person name="Schmutz J."/>
            <person name="Larimer F."/>
            <person name="Land M."/>
            <person name="Hauser L."/>
            <person name="Kyrpides N."/>
            <person name="Lykidis A."/>
            <person name="Spiro S."/>
            <person name="Richardson D.J."/>
            <person name="Moir J.W.B."/>
            <person name="Ferguson S.J."/>
            <person name="van Spanning R.J.M."/>
            <person name="Richardson P."/>
        </authorList>
    </citation>
    <scope>NUCLEOTIDE SEQUENCE [LARGE SCALE GENOMIC DNA]</scope>
    <source>
        <strain evidence="2">Pd 1222</strain>
    </source>
</reference>
<dbReference type="OrthoDB" id="8448607at2"/>
<dbReference type="HOGENOM" id="CLU_2569208_0_0_5"/>
<evidence type="ECO:0000313" key="1">
    <source>
        <dbReference type="EMBL" id="ABL69266.1"/>
    </source>
</evidence>
<dbReference type="RefSeq" id="WP_011747486.1">
    <property type="nucleotide sequence ID" value="NC_008686.1"/>
</dbReference>
<name>A1B172_PARDP</name>
<protein>
    <submittedName>
        <fullName evidence="1">Uncharacterized protein</fullName>
    </submittedName>
</protein>
<dbReference type="EMBL" id="CP000489">
    <property type="protein sequence ID" value="ABL69266.1"/>
    <property type="molecule type" value="Genomic_DNA"/>
</dbReference>
<dbReference type="Proteomes" id="UP000000361">
    <property type="component" value="Chromosome 1"/>
</dbReference>
<keyword evidence="2" id="KW-1185">Reference proteome</keyword>
<gene>
    <name evidence="1" type="ordered locus">Pden_1159</name>
</gene>
<dbReference type="STRING" id="318586.Pden_1159"/>
<dbReference type="eggNOG" id="ENOG50332KV">
    <property type="taxonomic scope" value="Bacteria"/>
</dbReference>
<organism evidence="1 2">
    <name type="scientific">Paracoccus denitrificans (strain Pd 1222)</name>
    <dbReference type="NCBI Taxonomy" id="318586"/>
    <lineage>
        <taxon>Bacteria</taxon>
        <taxon>Pseudomonadati</taxon>
        <taxon>Pseudomonadota</taxon>
        <taxon>Alphaproteobacteria</taxon>
        <taxon>Rhodobacterales</taxon>
        <taxon>Paracoccaceae</taxon>
        <taxon>Paracoccus</taxon>
    </lineage>
</organism>
<dbReference type="AlphaFoldDB" id="A1B172"/>
<dbReference type="GeneID" id="93452376"/>
<dbReference type="KEGG" id="pde:Pden_1159"/>